<dbReference type="Pfam" id="PF01344">
    <property type="entry name" value="Kelch_1"/>
    <property type="match status" value="1"/>
</dbReference>
<evidence type="ECO:0000313" key="3">
    <source>
        <dbReference type="EMBL" id="SDE86723.1"/>
    </source>
</evidence>
<accession>A0A1G7GF68</accession>
<dbReference type="EMBL" id="FNBH01000001">
    <property type="protein sequence ID" value="SDE86723.1"/>
    <property type="molecule type" value="Genomic_DNA"/>
</dbReference>
<evidence type="ECO:0000256" key="2">
    <source>
        <dbReference type="ARBA" id="ARBA00022737"/>
    </source>
</evidence>
<dbReference type="OrthoDB" id="103335at2"/>
<dbReference type="Proteomes" id="UP000199203">
    <property type="component" value="Unassembled WGS sequence"/>
</dbReference>
<evidence type="ECO:0000313" key="4">
    <source>
        <dbReference type="Proteomes" id="UP000199203"/>
    </source>
</evidence>
<dbReference type="InterPro" id="IPR006652">
    <property type="entry name" value="Kelch_1"/>
</dbReference>
<dbReference type="PROSITE" id="PS51257">
    <property type="entry name" value="PROKAR_LIPOPROTEIN"/>
    <property type="match status" value="1"/>
</dbReference>
<dbReference type="Pfam" id="PF24681">
    <property type="entry name" value="Kelch_KLHDC2_KLHL20_DRC7"/>
    <property type="match status" value="1"/>
</dbReference>
<dbReference type="Gene3D" id="2.120.10.80">
    <property type="entry name" value="Kelch-type beta propeller"/>
    <property type="match status" value="2"/>
</dbReference>
<evidence type="ECO:0000256" key="1">
    <source>
        <dbReference type="ARBA" id="ARBA00022441"/>
    </source>
</evidence>
<dbReference type="InterPro" id="IPR015915">
    <property type="entry name" value="Kelch-typ_b-propeller"/>
</dbReference>
<proteinExistence type="predicted"/>
<keyword evidence="4" id="KW-1185">Reference proteome</keyword>
<dbReference type="STRING" id="454006.SAMN05421825_0445"/>
<sequence length="327" mass="35437">MSNKLSVLVLAMAGIFLVSSCRNDDDDDELVGNWVRVSDLDGKPRSNTSAFVLNGIGYLTGGYDGEDYYNDLWSYDPNANSWTQKADFPGVKRSSAVGFATDSYGYVGTGYDNVNKLKDFYKYDASANSWTKIDDLPGTGRYAALAFGIGNKGYVGTGYDGSELKDFYKYDEATSSWSNIVSLGGSKRRDGAAFVINGTAYVGFGTNNGSLVSDFWAFNPETEAWSKKANTSDDDDVQNRASTAAFAAGGLGYVSTGSVSGVTNSTWEYNPSTDDWTERTAFEGSARESACAFSFGNYGYVLTGNSGSSYFDDIWVFHPTETENEDD</sequence>
<keyword evidence="2" id="KW-0677">Repeat</keyword>
<dbReference type="SUPFAM" id="SSF117281">
    <property type="entry name" value="Kelch motif"/>
    <property type="match status" value="1"/>
</dbReference>
<gene>
    <name evidence="3" type="ORF">SAMN05421825_0445</name>
</gene>
<name>A0A1G7GF68_9FLAO</name>
<reference evidence="4" key="1">
    <citation type="submission" date="2016-10" db="EMBL/GenBank/DDBJ databases">
        <authorList>
            <person name="Varghese N."/>
            <person name="Submissions S."/>
        </authorList>
    </citation>
    <scope>NUCLEOTIDE SEQUENCE [LARGE SCALE GENOMIC DNA]</scope>
    <source>
        <strain evidence="4">DSM 19684</strain>
    </source>
</reference>
<organism evidence="3 4">
    <name type="scientific">Epilithonimonas hungarica</name>
    <dbReference type="NCBI Taxonomy" id="454006"/>
    <lineage>
        <taxon>Bacteria</taxon>
        <taxon>Pseudomonadati</taxon>
        <taxon>Bacteroidota</taxon>
        <taxon>Flavobacteriia</taxon>
        <taxon>Flavobacteriales</taxon>
        <taxon>Weeksellaceae</taxon>
        <taxon>Chryseobacterium group</taxon>
        <taxon>Epilithonimonas</taxon>
    </lineage>
</organism>
<keyword evidence="1" id="KW-0880">Kelch repeat</keyword>
<dbReference type="AlphaFoldDB" id="A0A1G7GF68"/>
<dbReference type="PANTHER" id="PTHR45632">
    <property type="entry name" value="LD33804P"/>
    <property type="match status" value="1"/>
</dbReference>
<dbReference type="RefSeq" id="WP_089870990.1">
    <property type="nucleotide sequence ID" value="NZ_FNBH01000001.1"/>
</dbReference>
<protein>
    <submittedName>
        <fullName evidence="3">Galactose oxidase, central domain</fullName>
    </submittedName>
</protein>
<dbReference type="PANTHER" id="PTHR45632:SF3">
    <property type="entry name" value="KELCH-LIKE PROTEIN 32"/>
    <property type="match status" value="1"/>
</dbReference>